<evidence type="ECO:0000256" key="2">
    <source>
        <dbReference type="ARBA" id="ARBA00022558"/>
    </source>
</evidence>
<keyword evidence="4" id="KW-0805">Transcription regulation</keyword>
<reference evidence="8 9" key="1">
    <citation type="submission" date="2020-08" db="EMBL/GenBank/DDBJ databases">
        <title>Novel species isolated from subtropical streams in China.</title>
        <authorList>
            <person name="Lu H."/>
        </authorList>
    </citation>
    <scope>NUCLEOTIDE SEQUENCE [LARGE SCALE GENOMIC DNA]</scope>
    <source>
        <strain evidence="8 9">CCTCC AB 2015119</strain>
    </source>
</reference>
<evidence type="ECO:0000256" key="3">
    <source>
        <dbReference type="ARBA" id="ARBA00022908"/>
    </source>
</evidence>
<comment type="caution">
    <text evidence="8">The sequence shown here is derived from an EMBL/GenBank/DDBJ whole genome shotgun (WGS) entry which is preliminary data.</text>
</comment>
<accession>A0ABR6XB02</accession>
<keyword evidence="5" id="KW-0804">Transcription</keyword>
<dbReference type="PANTHER" id="PTHR30349">
    <property type="entry name" value="PHAGE INTEGRASE-RELATED"/>
    <property type="match status" value="1"/>
</dbReference>
<dbReference type="InterPro" id="IPR050090">
    <property type="entry name" value="Tyrosine_recombinase_XerCD"/>
</dbReference>
<sequence length="206" mass="24074">MPKSRNVKSQKTYPIPVQDLQAVDQHERGRDFLSPAEVGRLLDAAKDGRYGERDYLLTLLLYRHGFRITELCKLRLTDLNLDAARIWIPRSKGSLSTEQPLAGEELRAIRRYIRNRPAPLPWLFVSERLTQLTRHAAYYLIRQAGERAGFDFIVHPHMLRHSCGFFLSNKGYDSRLIQDYLGHRDPRHTARYTRTAAARFEGLWER</sequence>
<dbReference type="RefSeq" id="WP_190476846.1">
    <property type="nucleotide sequence ID" value="NZ_JACOFT010000001.1"/>
</dbReference>
<evidence type="ECO:0000256" key="1">
    <source>
        <dbReference type="ARBA" id="ARBA00008857"/>
    </source>
</evidence>
<keyword evidence="2" id="KW-1029">Fimbrium biogenesis</keyword>
<organism evidence="8 9">
    <name type="scientific">Undibacterium aquatile</name>
    <dbReference type="NCBI Taxonomy" id="1537398"/>
    <lineage>
        <taxon>Bacteria</taxon>
        <taxon>Pseudomonadati</taxon>
        <taxon>Pseudomonadota</taxon>
        <taxon>Betaproteobacteria</taxon>
        <taxon>Burkholderiales</taxon>
        <taxon>Oxalobacteraceae</taxon>
        <taxon>Undibacterium</taxon>
    </lineage>
</organism>
<name>A0ABR6XB02_9BURK</name>
<comment type="similarity">
    <text evidence="1">Belongs to the 'phage' integrase family.</text>
</comment>
<protein>
    <submittedName>
        <fullName evidence="8">Tyrosine-type recombinase/integrase</fullName>
    </submittedName>
</protein>
<feature type="domain" description="Tyr recombinase" evidence="7">
    <location>
        <begin position="28"/>
        <end position="205"/>
    </location>
</feature>
<dbReference type="InterPro" id="IPR011010">
    <property type="entry name" value="DNA_brk_join_enz"/>
</dbReference>
<keyword evidence="6" id="KW-0233">DNA recombination</keyword>
<keyword evidence="9" id="KW-1185">Reference proteome</keyword>
<dbReference type="PANTHER" id="PTHR30349:SF62">
    <property type="entry name" value="TYPE 1 FIMBRIAE REGULATORY PROTEIN FIMB-RELATED"/>
    <property type="match status" value="1"/>
</dbReference>
<dbReference type="Gene3D" id="1.10.443.10">
    <property type="entry name" value="Intergrase catalytic core"/>
    <property type="match status" value="1"/>
</dbReference>
<dbReference type="Pfam" id="PF00589">
    <property type="entry name" value="Phage_integrase"/>
    <property type="match status" value="1"/>
</dbReference>
<evidence type="ECO:0000259" key="7">
    <source>
        <dbReference type="PROSITE" id="PS51898"/>
    </source>
</evidence>
<dbReference type="Proteomes" id="UP000637632">
    <property type="component" value="Unassembled WGS sequence"/>
</dbReference>
<evidence type="ECO:0000256" key="5">
    <source>
        <dbReference type="ARBA" id="ARBA00023163"/>
    </source>
</evidence>
<dbReference type="InterPro" id="IPR013762">
    <property type="entry name" value="Integrase-like_cat_sf"/>
</dbReference>
<dbReference type="SUPFAM" id="SSF56349">
    <property type="entry name" value="DNA breaking-rejoining enzymes"/>
    <property type="match status" value="1"/>
</dbReference>
<dbReference type="InterPro" id="IPR002104">
    <property type="entry name" value="Integrase_catalytic"/>
</dbReference>
<evidence type="ECO:0000313" key="9">
    <source>
        <dbReference type="Proteomes" id="UP000637632"/>
    </source>
</evidence>
<evidence type="ECO:0000256" key="6">
    <source>
        <dbReference type="ARBA" id="ARBA00023172"/>
    </source>
</evidence>
<gene>
    <name evidence="8" type="ORF">H8K26_01465</name>
</gene>
<evidence type="ECO:0000256" key="4">
    <source>
        <dbReference type="ARBA" id="ARBA00023015"/>
    </source>
</evidence>
<evidence type="ECO:0000313" key="8">
    <source>
        <dbReference type="EMBL" id="MBC3810096.1"/>
    </source>
</evidence>
<keyword evidence="3" id="KW-0229">DNA integration</keyword>
<dbReference type="PROSITE" id="PS51898">
    <property type="entry name" value="TYR_RECOMBINASE"/>
    <property type="match status" value="1"/>
</dbReference>
<proteinExistence type="inferred from homology"/>
<dbReference type="EMBL" id="JACOFT010000001">
    <property type="protein sequence ID" value="MBC3810096.1"/>
    <property type="molecule type" value="Genomic_DNA"/>
</dbReference>